<sequence>MAVWRERCHYIEDANAKIPKTTKYRLNINAGENDITSDDDTDGELDEHWRELIQRNDVTDSEISDSTISSNEEMSNTTSRSNEDDQQSLLYGSGINQPLSDAEQGRLQSPNVSSASAETERANGVNNNNNINTNHLSQTLSSSSSSSS</sequence>
<name>A0A232EI99_9HYME</name>
<feature type="compositionally biased region" description="Polar residues" evidence="1">
    <location>
        <begin position="106"/>
        <end position="117"/>
    </location>
</feature>
<feature type="compositionally biased region" description="Polar residues" evidence="1">
    <location>
        <begin position="87"/>
        <end position="99"/>
    </location>
</feature>
<evidence type="ECO:0000313" key="3">
    <source>
        <dbReference type="Proteomes" id="UP000215335"/>
    </source>
</evidence>
<evidence type="ECO:0000256" key="1">
    <source>
        <dbReference type="SAM" id="MobiDB-lite"/>
    </source>
</evidence>
<dbReference type="EMBL" id="NNAY01004292">
    <property type="protein sequence ID" value="OXU18097.1"/>
    <property type="molecule type" value="Genomic_DNA"/>
</dbReference>
<feature type="compositionally biased region" description="Low complexity" evidence="1">
    <location>
        <begin position="123"/>
        <end position="134"/>
    </location>
</feature>
<evidence type="ECO:0000313" key="2">
    <source>
        <dbReference type="EMBL" id="OXU18097.1"/>
    </source>
</evidence>
<dbReference type="Proteomes" id="UP000215335">
    <property type="component" value="Unassembled WGS sequence"/>
</dbReference>
<organism evidence="2 3">
    <name type="scientific">Trichomalopsis sarcophagae</name>
    <dbReference type="NCBI Taxonomy" id="543379"/>
    <lineage>
        <taxon>Eukaryota</taxon>
        <taxon>Metazoa</taxon>
        <taxon>Ecdysozoa</taxon>
        <taxon>Arthropoda</taxon>
        <taxon>Hexapoda</taxon>
        <taxon>Insecta</taxon>
        <taxon>Pterygota</taxon>
        <taxon>Neoptera</taxon>
        <taxon>Endopterygota</taxon>
        <taxon>Hymenoptera</taxon>
        <taxon>Apocrita</taxon>
        <taxon>Proctotrupomorpha</taxon>
        <taxon>Chalcidoidea</taxon>
        <taxon>Pteromalidae</taxon>
        <taxon>Pteromalinae</taxon>
        <taxon>Trichomalopsis</taxon>
    </lineage>
</organism>
<keyword evidence="3" id="KW-1185">Reference proteome</keyword>
<feature type="region of interest" description="Disordered" evidence="1">
    <location>
        <begin position="52"/>
        <end position="148"/>
    </location>
</feature>
<protein>
    <submittedName>
        <fullName evidence="2">Uncharacterized protein</fullName>
    </submittedName>
</protein>
<accession>A0A232EI99</accession>
<proteinExistence type="predicted"/>
<gene>
    <name evidence="2" type="ORF">TSAR_016440</name>
</gene>
<comment type="caution">
    <text evidence="2">The sequence shown here is derived from an EMBL/GenBank/DDBJ whole genome shotgun (WGS) entry which is preliminary data.</text>
</comment>
<dbReference type="AlphaFoldDB" id="A0A232EI99"/>
<reference evidence="2 3" key="1">
    <citation type="journal article" date="2017" name="Curr. Biol.">
        <title>The Evolution of Venom by Co-option of Single-Copy Genes.</title>
        <authorList>
            <person name="Martinson E.O."/>
            <person name="Mrinalini"/>
            <person name="Kelkar Y.D."/>
            <person name="Chang C.H."/>
            <person name="Werren J.H."/>
        </authorList>
    </citation>
    <scope>NUCLEOTIDE SEQUENCE [LARGE SCALE GENOMIC DNA]</scope>
    <source>
        <strain evidence="2 3">Alberta</strain>
        <tissue evidence="2">Whole body</tissue>
    </source>
</reference>